<accession>A0A0G0DME9</accession>
<sequence length="557" mass="62342">MKSIVINDIKYKKPPKGRLSLYAAILGLVGSLVFVYIQNFNTVNTLITFHNPKIRYDSFTVAFEGSVPEEYKTLAMENVKDMVFEKTERFKFVDSKADITIQSEKTESNVEVLSETLIPVGHLYSLKTATDEEDIKSMNVYVLSDTYINFLKDQYGINAQKIESVDALVAKMKESDSNVGLITYDSLNFSMKILKVGDQYYLDNREAGIHIRFYATLAQGVDSYALDILKKNISTNSSVPDVASLLKLNMSGVVAISRDLGAKIDSLQNYDYPAEKLGQFLAEADLTHISNEVSFVDGCIISTGMRFCAKDKYMGSITASGVDIVELTGNHNNDYGSASNGRSIEMYKALGMDYFGGGLNNEDASKILYKEIDGTKIAFIGYNWYDTTYKTGAIAWNDKPGANEYSVEKMKANIAEAKSKADVVIVDFQFQECYCYPDGDVVYPICYKPLGNPDQKGVFRKAIDLGATIVIGTQAHQPQTYELYGDGVIYYGLGNLYFDQWNWIGTRQAMILTHYFDNGEYINTKLTPIYMDRSMQPDFATKAQADQLLKSLKTARD</sequence>
<dbReference type="InterPro" id="IPR019079">
    <property type="entry name" value="Capsule_synth_CapA"/>
</dbReference>
<gene>
    <name evidence="4" type="ORF">UR96_C0047G0006</name>
</gene>
<organism evidence="4 5">
    <name type="scientific">candidate division WS6 bacterium GW2011_GWC1_36_11</name>
    <dbReference type="NCBI Taxonomy" id="1619090"/>
    <lineage>
        <taxon>Bacteria</taxon>
        <taxon>Candidatus Dojkabacteria</taxon>
    </lineage>
</organism>
<comment type="caution">
    <text evidence="4">The sequence shown here is derived from an EMBL/GenBank/DDBJ whole genome shotgun (WGS) entry which is preliminary data.</text>
</comment>
<keyword evidence="2" id="KW-0472">Membrane</keyword>
<dbReference type="Gene3D" id="3.60.21.10">
    <property type="match status" value="1"/>
</dbReference>
<reference evidence="4 5" key="1">
    <citation type="journal article" date="2015" name="Nature">
        <title>rRNA introns, odd ribosomes, and small enigmatic genomes across a large radiation of phyla.</title>
        <authorList>
            <person name="Brown C.T."/>
            <person name="Hug L.A."/>
            <person name="Thomas B.C."/>
            <person name="Sharon I."/>
            <person name="Castelle C.J."/>
            <person name="Singh A."/>
            <person name="Wilkins M.J."/>
            <person name="Williams K.H."/>
            <person name="Banfield J.F."/>
        </authorList>
    </citation>
    <scope>NUCLEOTIDE SEQUENCE [LARGE SCALE GENOMIC DNA]</scope>
</reference>
<feature type="transmembrane region" description="Helical" evidence="2">
    <location>
        <begin position="21"/>
        <end position="37"/>
    </location>
</feature>
<protein>
    <recommendedName>
        <fullName evidence="3">Capsule synthesis protein CapA domain-containing protein</fullName>
    </recommendedName>
</protein>
<evidence type="ECO:0000313" key="5">
    <source>
        <dbReference type="Proteomes" id="UP000034140"/>
    </source>
</evidence>
<comment type="similarity">
    <text evidence="1">Belongs to the CapA family.</text>
</comment>
<dbReference type="PANTHER" id="PTHR33393:SF11">
    <property type="entry name" value="POLYGLUTAMINE SYNTHESIS ACCESSORY PROTEIN RV0574C-RELATED"/>
    <property type="match status" value="1"/>
</dbReference>
<dbReference type="PANTHER" id="PTHR33393">
    <property type="entry name" value="POLYGLUTAMINE SYNTHESIS ACCESSORY PROTEIN RV0574C-RELATED"/>
    <property type="match status" value="1"/>
</dbReference>
<dbReference type="SUPFAM" id="SSF56300">
    <property type="entry name" value="Metallo-dependent phosphatases"/>
    <property type="match status" value="1"/>
</dbReference>
<evidence type="ECO:0000313" key="4">
    <source>
        <dbReference type="EMBL" id="KKP90076.1"/>
    </source>
</evidence>
<dbReference type="Proteomes" id="UP000034140">
    <property type="component" value="Unassembled WGS sequence"/>
</dbReference>
<dbReference type="EMBL" id="LBRE01000047">
    <property type="protein sequence ID" value="KKP90076.1"/>
    <property type="molecule type" value="Genomic_DNA"/>
</dbReference>
<evidence type="ECO:0000256" key="2">
    <source>
        <dbReference type="SAM" id="Phobius"/>
    </source>
</evidence>
<keyword evidence="2" id="KW-0812">Transmembrane</keyword>
<dbReference type="InterPro" id="IPR029052">
    <property type="entry name" value="Metallo-depent_PP-like"/>
</dbReference>
<name>A0A0G0DME9_9BACT</name>
<evidence type="ECO:0000256" key="1">
    <source>
        <dbReference type="ARBA" id="ARBA00005662"/>
    </source>
</evidence>
<dbReference type="Pfam" id="PF09587">
    <property type="entry name" value="PGA_cap"/>
    <property type="match status" value="1"/>
</dbReference>
<evidence type="ECO:0000259" key="3">
    <source>
        <dbReference type="SMART" id="SM00854"/>
    </source>
</evidence>
<dbReference type="InterPro" id="IPR052169">
    <property type="entry name" value="CW_Biosynth-Accessory"/>
</dbReference>
<feature type="domain" description="Capsule synthesis protein CapA" evidence="3">
    <location>
        <begin position="247"/>
        <end position="500"/>
    </location>
</feature>
<proteinExistence type="inferred from homology"/>
<dbReference type="SMART" id="SM00854">
    <property type="entry name" value="PGA_cap"/>
    <property type="match status" value="1"/>
</dbReference>
<keyword evidence="2" id="KW-1133">Transmembrane helix</keyword>
<dbReference type="AlphaFoldDB" id="A0A0G0DME9"/>